<accession>A0A0S4LM27</accession>
<dbReference type="PANTHER" id="PTHR30329">
    <property type="entry name" value="STATOR ELEMENT OF FLAGELLAR MOTOR COMPLEX"/>
    <property type="match status" value="1"/>
</dbReference>
<evidence type="ECO:0000313" key="6">
    <source>
        <dbReference type="EMBL" id="CUS37576.1"/>
    </source>
</evidence>
<feature type="domain" description="OmpA-like" evidence="5">
    <location>
        <begin position="75"/>
        <end position="188"/>
    </location>
</feature>
<evidence type="ECO:0000313" key="7">
    <source>
        <dbReference type="Proteomes" id="UP000199032"/>
    </source>
</evidence>
<dbReference type="CDD" id="cd07185">
    <property type="entry name" value="OmpA_C-like"/>
    <property type="match status" value="1"/>
</dbReference>
<gene>
    <name evidence="6" type="ORF">COMA1_40120</name>
</gene>
<dbReference type="AlphaFoldDB" id="A0A0S4LM27"/>
<dbReference type="PRINTS" id="PR01021">
    <property type="entry name" value="OMPADOMAIN"/>
</dbReference>
<keyword evidence="7" id="KW-1185">Reference proteome</keyword>
<dbReference type="Proteomes" id="UP000199032">
    <property type="component" value="Unassembled WGS sequence"/>
</dbReference>
<dbReference type="STRING" id="1742972.COMA1_40120"/>
<dbReference type="InterPro" id="IPR036737">
    <property type="entry name" value="OmpA-like_sf"/>
</dbReference>
<name>A0A0S4LM27_9BACT</name>
<keyword evidence="3" id="KW-0998">Cell outer membrane</keyword>
<dbReference type="PROSITE" id="PS51123">
    <property type="entry name" value="OMPA_2"/>
    <property type="match status" value="1"/>
</dbReference>
<dbReference type="PANTHER" id="PTHR30329:SF21">
    <property type="entry name" value="LIPOPROTEIN YIAD-RELATED"/>
    <property type="match status" value="1"/>
</dbReference>
<evidence type="ECO:0000256" key="1">
    <source>
        <dbReference type="ARBA" id="ARBA00004442"/>
    </source>
</evidence>
<sequence length="188" mass="20637">MTPVRSVTLVSLFGLSVLLMHGCSSKSGSLIGQDLRGQEERIAEPVIKEIPPTDAHLTGSRTNPAMQSELTARNATGLESSMLADILFEFDQEAIQGDALHVLESDAKQLQQDSITRLILEGRGDDIGTSAYNLVLGERRAKNVKSYLRRLGISIDVSTTSYGKDRPLCFEHSSECRQKNRSVHLVVQ</sequence>
<dbReference type="Gene3D" id="3.30.1330.60">
    <property type="entry name" value="OmpA-like domain"/>
    <property type="match status" value="1"/>
</dbReference>
<keyword evidence="2 4" id="KW-0472">Membrane</keyword>
<dbReference type="SUPFAM" id="SSF103088">
    <property type="entry name" value="OmpA-like"/>
    <property type="match status" value="1"/>
</dbReference>
<dbReference type="Pfam" id="PF00691">
    <property type="entry name" value="OmpA"/>
    <property type="match status" value="1"/>
</dbReference>
<evidence type="ECO:0000256" key="4">
    <source>
        <dbReference type="PROSITE-ProRule" id="PRU00473"/>
    </source>
</evidence>
<dbReference type="InterPro" id="IPR050330">
    <property type="entry name" value="Bact_OuterMem_StrucFunc"/>
</dbReference>
<proteinExistence type="predicted"/>
<keyword evidence="6" id="KW-0449">Lipoprotein</keyword>
<dbReference type="GO" id="GO:0009279">
    <property type="term" value="C:cell outer membrane"/>
    <property type="evidence" value="ECO:0007669"/>
    <property type="project" value="UniProtKB-SubCell"/>
</dbReference>
<organism evidence="6 7">
    <name type="scientific">Candidatus Nitrospira nitrosa</name>
    <dbReference type="NCBI Taxonomy" id="1742972"/>
    <lineage>
        <taxon>Bacteria</taxon>
        <taxon>Pseudomonadati</taxon>
        <taxon>Nitrospirota</taxon>
        <taxon>Nitrospiria</taxon>
        <taxon>Nitrospirales</taxon>
        <taxon>Nitrospiraceae</taxon>
        <taxon>Nitrospira</taxon>
    </lineage>
</organism>
<reference evidence="6 7" key="1">
    <citation type="submission" date="2015-10" db="EMBL/GenBank/DDBJ databases">
        <authorList>
            <person name="Gilbert D.G."/>
        </authorList>
    </citation>
    <scope>NUCLEOTIDE SEQUENCE [LARGE SCALE GENOMIC DNA]</scope>
    <source>
        <strain evidence="6">COMA1</strain>
    </source>
</reference>
<comment type="subcellular location">
    <subcellularLocation>
        <location evidence="1">Cell outer membrane</location>
    </subcellularLocation>
</comment>
<dbReference type="OrthoDB" id="9809164at2"/>
<dbReference type="InterPro" id="IPR006664">
    <property type="entry name" value="OMP_bac"/>
</dbReference>
<dbReference type="RefSeq" id="WP_090750032.1">
    <property type="nucleotide sequence ID" value="NZ_CZQA01000010.1"/>
</dbReference>
<evidence type="ECO:0000259" key="5">
    <source>
        <dbReference type="PROSITE" id="PS51123"/>
    </source>
</evidence>
<protein>
    <submittedName>
        <fullName evidence="6">Putative Peptidoglycan-associated lipoprotein</fullName>
    </submittedName>
</protein>
<dbReference type="InterPro" id="IPR006665">
    <property type="entry name" value="OmpA-like"/>
</dbReference>
<dbReference type="EMBL" id="CZQA01000010">
    <property type="protein sequence ID" value="CUS37576.1"/>
    <property type="molecule type" value="Genomic_DNA"/>
</dbReference>
<evidence type="ECO:0000256" key="3">
    <source>
        <dbReference type="ARBA" id="ARBA00023237"/>
    </source>
</evidence>
<evidence type="ECO:0000256" key="2">
    <source>
        <dbReference type="ARBA" id="ARBA00023136"/>
    </source>
</evidence>